<feature type="transmembrane region" description="Helical" evidence="7">
    <location>
        <begin position="204"/>
        <end position="221"/>
    </location>
</feature>
<keyword evidence="6 7" id="KW-0472">Membrane</keyword>
<feature type="transmembrane region" description="Helical" evidence="7">
    <location>
        <begin position="47"/>
        <end position="72"/>
    </location>
</feature>
<evidence type="ECO:0000256" key="4">
    <source>
        <dbReference type="ARBA" id="ARBA00022692"/>
    </source>
</evidence>
<evidence type="ECO:0000256" key="7">
    <source>
        <dbReference type="SAM" id="Phobius"/>
    </source>
</evidence>
<name>A0ABR5PQY7_9LACO</name>
<feature type="transmembrane region" description="Helical" evidence="7">
    <location>
        <begin position="21"/>
        <end position="41"/>
    </location>
</feature>
<evidence type="ECO:0000313" key="8">
    <source>
        <dbReference type="EMBL" id="KRM33812.1"/>
    </source>
</evidence>
<comment type="subcellular location">
    <subcellularLocation>
        <location evidence="1">Cell membrane</location>
        <topology evidence="1">Multi-pass membrane protein</topology>
    </subcellularLocation>
</comment>
<comment type="caution">
    <text evidence="8">The sequence shown here is derived from an EMBL/GenBank/DDBJ whole genome shotgun (WGS) entry which is preliminary data.</text>
</comment>
<keyword evidence="5 7" id="KW-1133">Transmembrane helix</keyword>
<sequence length="372" mass="44546">MQINDHKSNWWLADIGDYLKVLANGVVMLQPIIALAITFPLDLKKQIFLASLYNLVKFTSPAFIFGIVFTVTRKSDSQNKLNLKSYSKTQWDNNFFPTFAWTLIYLITMPNLQQHGFYHNVRTFIWQFFSGNAAPHLWYSVMMLQFLLIMPLIKWVCSFVGHNYQRLFWAVIIIGAIYFSWLLFYDHFVLNGTHTKNWYLLDRVFISFLIFGFYGGLSWNFHEELQNFLFNYWWLVVAIYLATYFWTRQVFLSSHQITNLMNDSYYRPSMAIYALAVIFLIYLICIAQKVFNMNHCLKSIHFLAFYAYRAFLANVFWDRILWKFFNFQNLAHFNIYLGVFGTWICTWILSYLSVYLIHQIWLKIHPLMKKVI</sequence>
<dbReference type="PANTHER" id="PTHR40074:SF2">
    <property type="entry name" value="O-ACETYLTRANSFERASE WECH"/>
    <property type="match status" value="1"/>
</dbReference>
<evidence type="ECO:0000256" key="5">
    <source>
        <dbReference type="ARBA" id="ARBA00022989"/>
    </source>
</evidence>
<dbReference type="RefSeq" id="WP_236695255.1">
    <property type="nucleotide sequence ID" value="NZ_AZGN01000019.1"/>
</dbReference>
<dbReference type="Proteomes" id="UP000051735">
    <property type="component" value="Unassembled WGS sequence"/>
</dbReference>
<feature type="transmembrane region" description="Helical" evidence="7">
    <location>
        <begin position="266"/>
        <end position="287"/>
    </location>
</feature>
<protein>
    <submittedName>
        <fullName evidence="8">Integral membrane protein</fullName>
    </submittedName>
</protein>
<evidence type="ECO:0000256" key="2">
    <source>
        <dbReference type="ARBA" id="ARBA00007400"/>
    </source>
</evidence>
<keyword evidence="9" id="KW-1185">Reference proteome</keyword>
<accession>A0ABR5PQY7</accession>
<feature type="transmembrane region" description="Helical" evidence="7">
    <location>
        <begin position="228"/>
        <end position="246"/>
    </location>
</feature>
<proteinExistence type="inferred from homology"/>
<evidence type="ECO:0000256" key="6">
    <source>
        <dbReference type="ARBA" id="ARBA00023136"/>
    </source>
</evidence>
<evidence type="ECO:0000256" key="1">
    <source>
        <dbReference type="ARBA" id="ARBA00004651"/>
    </source>
</evidence>
<feature type="transmembrane region" description="Helical" evidence="7">
    <location>
        <begin position="136"/>
        <end position="155"/>
    </location>
</feature>
<feature type="transmembrane region" description="Helical" evidence="7">
    <location>
        <begin position="167"/>
        <end position="184"/>
    </location>
</feature>
<dbReference type="EMBL" id="AZGN01000019">
    <property type="protein sequence ID" value="KRM33812.1"/>
    <property type="molecule type" value="Genomic_DNA"/>
</dbReference>
<keyword evidence="4 7" id="KW-0812">Transmembrane</keyword>
<feature type="transmembrane region" description="Helical" evidence="7">
    <location>
        <begin position="299"/>
        <end position="317"/>
    </location>
</feature>
<dbReference type="PANTHER" id="PTHR40074">
    <property type="entry name" value="O-ACETYLTRANSFERASE WECH"/>
    <property type="match status" value="1"/>
</dbReference>
<evidence type="ECO:0000313" key="9">
    <source>
        <dbReference type="Proteomes" id="UP000051735"/>
    </source>
</evidence>
<organism evidence="8 9">
    <name type="scientific">Lactobacillus intestinalis DSM 6629</name>
    <dbReference type="NCBI Taxonomy" id="1423761"/>
    <lineage>
        <taxon>Bacteria</taxon>
        <taxon>Bacillati</taxon>
        <taxon>Bacillota</taxon>
        <taxon>Bacilli</taxon>
        <taxon>Lactobacillales</taxon>
        <taxon>Lactobacillaceae</taxon>
        <taxon>Lactobacillus</taxon>
    </lineage>
</organism>
<comment type="similarity">
    <text evidence="2">Belongs to the acyltransferase 3 family.</text>
</comment>
<evidence type="ECO:0000256" key="3">
    <source>
        <dbReference type="ARBA" id="ARBA00022475"/>
    </source>
</evidence>
<dbReference type="GeneID" id="75116422"/>
<feature type="transmembrane region" description="Helical" evidence="7">
    <location>
        <begin position="93"/>
        <end position="112"/>
    </location>
</feature>
<gene>
    <name evidence="8" type="ORF">FC44_GL000948</name>
</gene>
<feature type="transmembrane region" description="Helical" evidence="7">
    <location>
        <begin position="337"/>
        <end position="362"/>
    </location>
</feature>
<keyword evidence="3" id="KW-1003">Cell membrane</keyword>
<reference evidence="8 9" key="1">
    <citation type="journal article" date="2015" name="Genome Announc.">
        <title>Expanding the biotechnology potential of lactobacilli through comparative genomics of 213 strains and associated genera.</title>
        <authorList>
            <person name="Sun Z."/>
            <person name="Harris H.M."/>
            <person name="McCann A."/>
            <person name="Guo C."/>
            <person name="Argimon S."/>
            <person name="Zhang W."/>
            <person name="Yang X."/>
            <person name="Jeffery I.B."/>
            <person name="Cooney J.C."/>
            <person name="Kagawa T.F."/>
            <person name="Liu W."/>
            <person name="Song Y."/>
            <person name="Salvetti E."/>
            <person name="Wrobel A."/>
            <person name="Rasinkangas P."/>
            <person name="Parkhill J."/>
            <person name="Rea M.C."/>
            <person name="O'Sullivan O."/>
            <person name="Ritari J."/>
            <person name="Douillard F.P."/>
            <person name="Paul Ross R."/>
            <person name="Yang R."/>
            <person name="Briner A.E."/>
            <person name="Felis G.E."/>
            <person name="de Vos W.M."/>
            <person name="Barrangou R."/>
            <person name="Klaenhammer T.R."/>
            <person name="Caufield P.W."/>
            <person name="Cui Y."/>
            <person name="Zhang H."/>
            <person name="O'Toole P.W."/>
        </authorList>
    </citation>
    <scope>NUCLEOTIDE SEQUENCE [LARGE SCALE GENOMIC DNA]</scope>
    <source>
        <strain evidence="8 9">DSM 6629</strain>
    </source>
</reference>